<accession>A0A2H0WXP6</accession>
<reference evidence="3" key="1">
    <citation type="submission" date="2017-09" db="EMBL/GenBank/DDBJ databases">
        <title>Depth-based differentiation of microbial function through sediment-hosted aquifers and enrichment of novel symbionts in the deep terrestrial subsurface.</title>
        <authorList>
            <person name="Probst A.J."/>
            <person name="Ladd B."/>
            <person name="Jarett J.K."/>
            <person name="Geller-Mcgrath D.E."/>
            <person name="Sieber C.M.K."/>
            <person name="Emerson J.B."/>
            <person name="Anantharaman K."/>
            <person name="Thomas B.C."/>
            <person name="Malmstrom R."/>
            <person name="Stieglmeier M."/>
            <person name="Klingl A."/>
            <person name="Woyke T."/>
            <person name="Ryan C.M."/>
            <person name="Banfield J.F."/>
        </authorList>
    </citation>
    <scope>NUCLEOTIDE SEQUENCE [LARGE SCALE GENOMIC DNA]</scope>
</reference>
<evidence type="ECO:0008006" key="4">
    <source>
        <dbReference type="Google" id="ProtNLM"/>
    </source>
</evidence>
<proteinExistence type="predicted"/>
<dbReference type="Proteomes" id="UP000229675">
    <property type="component" value="Unassembled WGS sequence"/>
</dbReference>
<sequence>MKKWLIVVIVVVVIGALAGFFLSQGEASNVETPSPDKEKPVTAGTIQVPDGPKIKVVFNGPSELRADWEKLGMAGFQLQIIGTMTNISEQTVKFSEIAFLLDDQQLAYIPGQTLNPGSQTKIVKGFPGDYENAKVLEIKIKGFEVIDGSAATPEPTTPGAPDQTPVTSGTIQVPNGPKIKVVFNGPPELKAIWEKVGMASDGFQVQLIGTLTNVSGQTVEFSEIEFFFDGRQVDFIEGRTLFPGEAATILKSFSGYTDETKILEIKVKGFEVTEIFGSSFTKEVLENPQGPGEIVAAFYFLLNEKKYSKAAELLTKDSLQLIESKGGLKQGEELFRERQLKQVEFWRVSIDTDKSRASVDDLTLYFTNGDKETYKTSVYLIKEDSGWKMD</sequence>
<evidence type="ECO:0000313" key="2">
    <source>
        <dbReference type="EMBL" id="PIS17444.1"/>
    </source>
</evidence>
<gene>
    <name evidence="2" type="ORF">COT59_00615</name>
</gene>
<comment type="caution">
    <text evidence="2">The sequence shown here is derived from an EMBL/GenBank/DDBJ whole genome shotgun (WGS) entry which is preliminary data.</text>
</comment>
<feature type="region of interest" description="Disordered" evidence="1">
    <location>
        <begin position="149"/>
        <end position="169"/>
    </location>
</feature>
<evidence type="ECO:0000313" key="3">
    <source>
        <dbReference type="Proteomes" id="UP000229675"/>
    </source>
</evidence>
<dbReference type="AlphaFoldDB" id="A0A2H0WXP6"/>
<protein>
    <recommendedName>
        <fullName evidence="4">DUF4878 domain-containing protein</fullName>
    </recommendedName>
</protein>
<dbReference type="Gene3D" id="3.10.450.50">
    <property type="match status" value="1"/>
</dbReference>
<evidence type="ECO:0000256" key="1">
    <source>
        <dbReference type="SAM" id="MobiDB-lite"/>
    </source>
</evidence>
<feature type="compositionally biased region" description="Low complexity" evidence="1">
    <location>
        <begin position="150"/>
        <end position="161"/>
    </location>
</feature>
<name>A0A2H0WXP6_9BACT</name>
<dbReference type="EMBL" id="PEZD01000015">
    <property type="protein sequence ID" value="PIS17444.1"/>
    <property type="molecule type" value="Genomic_DNA"/>
</dbReference>
<organism evidence="2 3">
    <name type="scientific">Candidatus Nealsonbacteria bacterium CG09_land_8_20_14_0_10_42_14</name>
    <dbReference type="NCBI Taxonomy" id="1974707"/>
    <lineage>
        <taxon>Bacteria</taxon>
        <taxon>Candidatus Nealsoniibacteriota</taxon>
    </lineage>
</organism>